<dbReference type="PANTHER" id="PTHR34300:SF2">
    <property type="entry name" value="QUEUOSINE PRECURSOR TRANSPORTER-RELATED"/>
    <property type="match status" value="1"/>
</dbReference>
<name>A0A9D9H6Y7_9BACT</name>
<feature type="transmembrane region" description="Helical" evidence="1">
    <location>
        <begin position="174"/>
        <end position="200"/>
    </location>
</feature>
<accession>A0A9D9H6Y7</accession>
<organism evidence="2 3">
    <name type="scientific">Candidatus Caccoplasma merdipullorum</name>
    <dbReference type="NCBI Taxonomy" id="2840718"/>
    <lineage>
        <taxon>Bacteria</taxon>
        <taxon>Pseudomonadati</taxon>
        <taxon>Bacteroidota</taxon>
        <taxon>Bacteroidia</taxon>
        <taxon>Bacteroidales</taxon>
        <taxon>Bacteroidaceae</taxon>
        <taxon>Bacteroidaceae incertae sedis</taxon>
        <taxon>Candidatus Caccoplasma</taxon>
    </lineage>
</organism>
<dbReference type="Pfam" id="PF02592">
    <property type="entry name" value="Vut_1"/>
    <property type="match status" value="1"/>
</dbReference>
<gene>
    <name evidence="2" type="ORF">IAC54_00945</name>
</gene>
<reference evidence="2" key="1">
    <citation type="submission" date="2020-10" db="EMBL/GenBank/DDBJ databases">
        <authorList>
            <person name="Gilroy R."/>
        </authorList>
    </citation>
    <scope>NUCLEOTIDE SEQUENCE</scope>
    <source>
        <strain evidence="2">G3-4614</strain>
    </source>
</reference>
<comment type="function">
    <text evidence="1">Involved in the import of queuosine (Q) precursors, required for Q precursor salvage.</text>
</comment>
<keyword evidence="1" id="KW-0812">Transmembrane</keyword>
<proteinExistence type="inferred from homology"/>
<dbReference type="NCBIfam" id="TIGR00697">
    <property type="entry name" value="queuosine precursor transporter"/>
    <property type="match status" value="1"/>
</dbReference>
<comment type="similarity">
    <text evidence="1">Belongs to the vitamin uptake transporter (VUT/ECF) (TC 2.A.88) family. Q precursor transporter subfamily.</text>
</comment>
<keyword evidence="1" id="KW-0472">Membrane</keyword>
<dbReference type="PANTHER" id="PTHR34300">
    <property type="entry name" value="QUEUOSINE PRECURSOR TRANSPORTER-RELATED"/>
    <property type="match status" value="1"/>
</dbReference>
<comment type="caution">
    <text evidence="2">The sequence shown here is derived from an EMBL/GenBank/DDBJ whole genome shotgun (WGS) entry which is preliminary data.</text>
</comment>
<dbReference type="GO" id="GO:0005886">
    <property type="term" value="C:plasma membrane"/>
    <property type="evidence" value="ECO:0007669"/>
    <property type="project" value="UniProtKB-SubCell"/>
</dbReference>
<evidence type="ECO:0000313" key="2">
    <source>
        <dbReference type="EMBL" id="MBO8437452.1"/>
    </source>
</evidence>
<evidence type="ECO:0000256" key="1">
    <source>
        <dbReference type="HAMAP-Rule" id="MF_02088"/>
    </source>
</evidence>
<dbReference type="AlphaFoldDB" id="A0A9D9H6Y7"/>
<comment type="subcellular location">
    <subcellularLocation>
        <location evidence="1">Cell membrane</location>
        <topology evidence="1">Multi-pass membrane protein</topology>
    </subcellularLocation>
</comment>
<keyword evidence="1" id="KW-0813">Transport</keyword>
<feature type="transmembrane region" description="Helical" evidence="1">
    <location>
        <begin position="110"/>
        <end position="129"/>
    </location>
</feature>
<evidence type="ECO:0000313" key="3">
    <source>
        <dbReference type="Proteomes" id="UP000823636"/>
    </source>
</evidence>
<dbReference type="HAMAP" id="MF_02088">
    <property type="entry name" value="Q_prec_transport"/>
    <property type="match status" value="1"/>
</dbReference>
<sequence>MNRYVSVRFLLLSVIFCSCLLLANILEVKIIRSGFFTVTAGLMLFPVTYIINDCIVEVWGYRKSRLVIWLGFATNLIAAIFTWIAVVLPPDPVWGGQAAFEAIFTVTPRITLASLVAFIAGSFVNAYIMSRMKVASKGRRFSLRAIVSTLAGEGIDSLIFFPAAFWGILPERTILNLIIAQAVIKTLYEIAVLPVTIRVVKLMKKYEKSDIYDNSISYNILNVRDL</sequence>
<keyword evidence="1" id="KW-1133">Transmembrane helix</keyword>
<feature type="transmembrane region" description="Helical" evidence="1">
    <location>
        <begin position="67"/>
        <end position="90"/>
    </location>
</feature>
<dbReference type="PROSITE" id="PS51257">
    <property type="entry name" value="PROKAR_LIPOPROTEIN"/>
    <property type="match status" value="1"/>
</dbReference>
<dbReference type="EMBL" id="JADIMW010000008">
    <property type="protein sequence ID" value="MBO8437452.1"/>
    <property type="molecule type" value="Genomic_DNA"/>
</dbReference>
<feature type="transmembrane region" description="Helical" evidence="1">
    <location>
        <begin position="141"/>
        <end position="168"/>
    </location>
</feature>
<dbReference type="Proteomes" id="UP000823636">
    <property type="component" value="Unassembled WGS sequence"/>
</dbReference>
<protein>
    <recommendedName>
        <fullName evidence="1">Probable queuosine precursor transporter</fullName>
        <shortName evidence="1">Q precursor transporter</shortName>
    </recommendedName>
</protein>
<keyword evidence="1" id="KW-1003">Cell membrane</keyword>
<feature type="transmembrane region" description="Helical" evidence="1">
    <location>
        <begin position="35"/>
        <end position="55"/>
    </location>
</feature>
<dbReference type="InterPro" id="IPR003744">
    <property type="entry name" value="YhhQ"/>
</dbReference>
<dbReference type="GO" id="GO:0022857">
    <property type="term" value="F:transmembrane transporter activity"/>
    <property type="evidence" value="ECO:0007669"/>
    <property type="project" value="UniProtKB-UniRule"/>
</dbReference>
<reference evidence="2" key="2">
    <citation type="journal article" date="2021" name="PeerJ">
        <title>Extensive microbial diversity within the chicken gut microbiome revealed by metagenomics and culture.</title>
        <authorList>
            <person name="Gilroy R."/>
            <person name="Ravi A."/>
            <person name="Getino M."/>
            <person name="Pursley I."/>
            <person name="Horton D.L."/>
            <person name="Alikhan N.F."/>
            <person name="Baker D."/>
            <person name="Gharbi K."/>
            <person name="Hall N."/>
            <person name="Watson M."/>
            <person name="Adriaenssens E.M."/>
            <person name="Foster-Nyarko E."/>
            <person name="Jarju S."/>
            <person name="Secka A."/>
            <person name="Antonio M."/>
            <person name="Oren A."/>
            <person name="Chaudhuri R.R."/>
            <person name="La Ragione R."/>
            <person name="Hildebrand F."/>
            <person name="Pallen M.J."/>
        </authorList>
    </citation>
    <scope>NUCLEOTIDE SEQUENCE</scope>
    <source>
        <strain evidence="2">G3-4614</strain>
    </source>
</reference>